<sequence length="487" mass="56133">MDPSMKIIKPNGITKLMDKINTLGFLCGFKNIWITEVNLSKRFIKIYNKVEYVIDLFNLIFTVSIVGSFFTQKSLTETQASDRLIFTIVFPGHMMLYYVLLYYKQETRNILYHLVVVLKEHQNDAALEREMIKKVKVLYFSLAGVIVTVFVAFGLRALYQVVNAGDNFITLIPAWPDVHDPSTAAGFMRVGFYLWWLPVAGKFMYAYLILLTTMLAVCYQFRNLQIYFYNLEDIFGDKTLSQEEKEVKYEQAFKLGIQMHSLTLWCKKQHQRTSQEMFAIEILLFVSMLLTQLKSILGEERNLTHLVTIAMMTMGGCLSLGLFMWSGGDITVEAAKLSEAMYSSGWENCYGQSSVRIRKLVVNAMRQAQEPVVYKTFGIVEFSYEAYVSVSTYLGTSQNVDRLTKKNTHWIINRLYYSMSISRAIFFFLLCILLSIAICLKHLAILMDELCLGIYFDEHEESSIDHSHGSIGNRFIRFGTLFLLSLE</sequence>
<keyword evidence="4 10" id="KW-0812">Transmembrane</keyword>
<evidence type="ECO:0000256" key="2">
    <source>
        <dbReference type="ARBA" id="ARBA00022475"/>
    </source>
</evidence>
<keyword evidence="2" id="KW-1003">Cell membrane</keyword>
<feature type="transmembrane region" description="Helical" evidence="10">
    <location>
        <begin position="203"/>
        <end position="221"/>
    </location>
</feature>
<feature type="transmembrane region" description="Helical" evidence="10">
    <location>
        <begin position="137"/>
        <end position="159"/>
    </location>
</feature>
<evidence type="ECO:0000256" key="7">
    <source>
        <dbReference type="ARBA" id="ARBA00023136"/>
    </source>
</evidence>
<keyword evidence="9 10" id="KW-0807">Transducer</keyword>
<name>A0AAU6NDI2_9NEOP</name>
<dbReference type="GO" id="GO:0007165">
    <property type="term" value="P:signal transduction"/>
    <property type="evidence" value="ECO:0007669"/>
    <property type="project" value="UniProtKB-KW"/>
</dbReference>
<keyword evidence="3 10" id="KW-0716">Sensory transduction</keyword>
<feature type="transmembrane region" description="Helical" evidence="10">
    <location>
        <begin position="277"/>
        <end position="297"/>
    </location>
</feature>
<dbReference type="GO" id="GO:0004984">
    <property type="term" value="F:olfactory receptor activity"/>
    <property type="evidence" value="ECO:0007669"/>
    <property type="project" value="InterPro"/>
</dbReference>
<comment type="similarity">
    <text evidence="10">Belongs to the insect chemoreceptor superfamily. Heteromeric odorant receptor channel (TC 1.A.69) family.</text>
</comment>
<proteinExistence type="evidence at transcript level"/>
<dbReference type="PANTHER" id="PTHR21137">
    <property type="entry name" value="ODORANT RECEPTOR"/>
    <property type="match status" value="1"/>
</dbReference>
<dbReference type="GO" id="GO:0005549">
    <property type="term" value="F:odorant binding"/>
    <property type="evidence" value="ECO:0007669"/>
    <property type="project" value="InterPro"/>
</dbReference>
<dbReference type="AlphaFoldDB" id="A0AAU6NDI2"/>
<feature type="transmembrane region" description="Helical" evidence="10">
    <location>
        <begin position="52"/>
        <end position="72"/>
    </location>
</feature>
<evidence type="ECO:0000256" key="5">
    <source>
        <dbReference type="ARBA" id="ARBA00022725"/>
    </source>
</evidence>
<accession>A0AAU6NDI2</accession>
<evidence type="ECO:0000256" key="6">
    <source>
        <dbReference type="ARBA" id="ARBA00022989"/>
    </source>
</evidence>
<comment type="subcellular location">
    <subcellularLocation>
        <location evidence="1 10">Cell membrane</location>
        <topology evidence="1 10">Multi-pass membrane protein</topology>
    </subcellularLocation>
</comment>
<evidence type="ECO:0000256" key="10">
    <source>
        <dbReference type="RuleBase" id="RU351113"/>
    </source>
</evidence>
<evidence type="ECO:0000256" key="4">
    <source>
        <dbReference type="ARBA" id="ARBA00022692"/>
    </source>
</evidence>
<organism evidence="11">
    <name type="scientific">Mythimna loreyi</name>
    <dbReference type="NCBI Taxonomy" id="667449"/>
    <lineage>
        <taxon>Eukaryota</taxon>
        <taxon>Metazoa</taxon>
        <taxon>Ecdysozoa</taxon>
        <taxon>Arthropoda</taxon>
        <taxon>Hexapoda</taxon>
        <taxon>Insecta</taxon>
        <taxon>Pterygota</taxon>
        <taxon>Neoptera</taxon>
        <taxon>Endopterygota</taxon>
        <taxon>Lepidoptera</taxon>
        <taxon>Glossata</taxon>
        <taxon>Ditrysia</taxon>
        <taxon>Noctuoidea</taxon>
        <taxon>Noctuidae</taxon>
        <taxon>Noctuinae</taxon>
        <taxon>Hadenini</taxon>
        <taxon>Mythimna</taxon>
    </lineage>
</organism>
<feature type="transmembrane region" description="Helical" evidence="10">
    <location>
        <begin position="84"/>
        <end position="103"/>
    </location>
</feature>
<keyword evidence="7 10" id="KW-0472">Membrane</keyword>
<feature type="transmembrane region" description="Helical" evidence="10">
    <location>
        <begin position="424"/>
        <end position="447"/>
    </location>
</feature>
<protein>
    <recommendedName>
        <fullName evidence="10">Odorant receptor</fullName>
    </recommendedName>
</protein>
<dbReference type="PANTHER" id="PTHR21137:SF35">
    <property type="entry name" value="ODORANT RECEPTOR 19A-RELATED"/>
    <property type="match status" value="1"/>
</dbReference>
<dbReference type="InterPro" id="IPR004117">
    <property type="entry name" value="7tm6_olfct_rcpt"/>
</dbReference>
<keyword evidence="6 10" id="KW-1133">Transmembrane helix</keyword>
<reference evidence="11" key="1">
    <citation type="submission" date="2022-05" db="EMBL/GenBank/DDBJ databases">
        <title>Identification and sex expression profiles of olfactory-related genes in Mythimna loreyi based on antennal transcriptome analysis.</title>
        <authorList>
            <person name="Zhang Y.-y."/>
            <person name="Guo J.-M."/>
        </authorList>
    </citation>
    <scope>NUCLEOTIDE SEQUENCE</scope>
</reference>
<evidence type="ECO:0000256" key="1">
    <source>
        <dbReference type="ARBA" id="ARBA00004651"/>
    </source>
</evidence>
<dbReference type="Pfam" id="PF02949">
    <property type="entry name" value="7tm_6"/>
    <property type="match status" value="1"/>
</dbReference>
<feature type="transmembrane region" description="Helical" evidence="10">
    <location>
        <begin position="303"/>
        <end position="325"/>
    </location>
</feature>
<evidence type="ECO:0000313" key="11">
    <source>
        <dbReference type="EMBL" id="WWA59787.1"/>
    </source>
</evidence>
<evidence type="ECO:0000256" key="8">
    <source>
        <dbReference type="ARBA" id="ARBA00023170"/>
    </source>
</evidence>
<keyword evidence="5 10" id="KW-0552">Olfaction</keyword>
<evidence type="ECO:0000256" key="3">
    <source>
        <dbReference type="ARBA" id="ARBA00022606"/>
    </source>
</evidence>
<dbReference type="EMBL" id="ON420147">
    <property type="protein sequence ID" value="WWA59787.1"/>
    <property type="molecule type" value="mRNA"/>
</dbReference>
<evidence type="ECO:0000256" key="9">
    <source>
        <dbReference type="ARBA" id="ARBA00023224"/>
    </source>
</evidence>
<dbReference type="GO" id="GO:0005886">
    <property type="term" value="C:plasma membrane"/>
    <property type="evidence" value="ECO:0007669"/>
    <property type="project" value="UniProtKB-SubCell"/>
</dbReference>
<keyword evidence="8 10" id="KW-0675">Receptor</keyword>